<evidence type="ECO:0000313" key="1">
    <source>
        <dbReference type="EMBL" id="KAK8781014.1"/>
    </source>
</evidence>
<dbReference type="PANTHER" id="PTHR47679">
    <property type="entry name" value="PROTEIN TORNADO 1"/>
    <property type="match status" value="1"/>
</dbReference>
<accession>A0AAQ4F1J0</accession>
<gene>
    <name evidence="1" type="ORF">V5799_017644</name>
</gene>
<evidence type="ECO:0000313" key="2">
    <source>
        <dbReference type="Proteomes" id="UP001321473"/>
    </source>
</evidence>
<dbReference type="PANTHER" id="PTHR47679:SF2">
    <property type="entry name" value="C-TERMINAL OF ROC (COR) DOMAIN-CONTAINING PROTEIN"/>
    <property type="match status" value="1"/>
</dbReference>
<dbReference type="EMBL" id="JARKHS020008168">
    <property type="protein sequence ID" value="KAK8781014.1"/>
    <property type="molecule type" value="Genomic_DNA"/>
</dbReference>
<dbReference type="Gene3D" id="3.80.10.10">
    <property type="entry name" value="Ribonuclease Inhibitor"/>
    <property type="match status" value="2"/>
</dbReference>
<proteinExistence type="predicted"/>
<evidence type="ECO:0008006" key="3">
    <source>
        <dbReference type="Google" id="ProtNLM"/>
    </source>
</evidence>
<organism evidence="1 2">
    <name type="scientific">Amblyomma americanum</name>
    <name type="common">Lone star tick</name>
    <dbReference type="NCBI Taxonomy" id="6943"/>
    <lineage>
        <taxon>Eukaryota</taxon>
        <taxon>Metazoa</taxon>
        <taxon>Ecdysozoa</taxon>
        <taxon>Arthropoda</taxon>
        <taxon>Chelicerata</taxon>
        <taxon>Arachnida</taxon>
        <taxon>Acari</taxon>
        <taxon>Parasitiformes</taxon>
        <taxon>Ixodida</taxon>
        <taxon>Ixodoidea</taxon>
        <taxon>Ixodidae</taxon>
        <taxon>Amblyomminae</taxon>
        <taxon>Amblyomma</taxon>
    </lineage>
</organism>
<dbReference type="InterPro" id="IPR032675">
    <property type="entry name" value="LRR_dom_sf"/>
</dbReference>
<reference evidence="1 2" key="1">
    <citation type="journal article" date="2023" name="Arcadia Sci">
        <title>De novo assembly of a long-read Amblyomma americanum tick genome.</title>
        <authorList>
            <person name="Chou S."/>
            <person name="Poskanzer K.E."/>
            <person name="Rollins M."/>
            <person name="Thuy-Boun P.S."/>
        </authorList>
    </citation>
    <scope>NUCLEOTIDE SEQUENCE [LARGE SCALE GENOMIC DNA]</scope>
    <source>
        <strain evidence="1">F_SG_1</strain>
        <tissue evidence="1">Salivary glands</tissue>
    </source>
</reference>
<dbReference type="Proteomes" id="UP001321473">
    <property type="component" value="Unassembled WGS sequence"/>
</dbReference>
<name>A0AAQ4F1J0_AMBAM</name>
<dbReference type="AlphaFoldDB" id="A0AAQ4F1J0"/>
<sequence>MAYPTTYYHRMAPHPTPLYADMPGFRRACTASSSNDCWLCDVLTSWNSALRYCRLNLREEEPGNLCLESLRGVFLADDGIPRDKAAVHSAAFLLAYLPRQHKCIRRISLRQENLPHQKAPVRPLLGADWWPQQPECNVQYLEISGIVDTDWNILLCGLGRVSALKGLIIERAIITCNYVSKLDQLLAANSEGLQKLVVSAARQIVSAGISDRLIRAISNCTHLTELSFDVNLTTTGVGDLGRLLLSSKNIQKLHLRDQFGGERRRGLLGALSRCVKTNASLLELHYESLSLDVIELLDALKFNGTLKHLVLSGYEHSQKTFGREHGAALGAALATNSGLRSLVISHCTLSELAVEDISAGLALNTSLERFDLSHCKVNFVVASALCRVLYINRTLRMVMLDPDGEAISERARLSEQVAAASCYHRVGMPWDETSMPSLVNALQQPSLCPLECHIDSSRFSIESLSQVCLALVSSTVQSLSVKFIDSNFTQARHHHVHEAIRKNQSIVSLSLQEDSISSGACIFVAKALLKNRTVTKLSLRIDYLSTKAAESLSEILSKNDTLEELLLNCINVDLSCVDVIASGLKENRTLTHFSIVRERDIVSCSTIAVDECVDRNLSSWNCAVQFVLETCISRRRAETFESLQGLPCFVQRVAAASGKSRAEAAAMVQSAKHFIRSNYLFITGVVCQDLCCYPSGHMQVDDLNSECWNAITAYLRVSDVIRH</sequence>
<comment type="caution">
    <text evidence="1">The sequence shown here is derived from an EMBL/GenBank/DDBJ whole genome shotgun (WGS) entry which is preliminary data.</text>
</comment>
<dbReference type="SUPFAM" id="SSF52047">
    <property type="entry name" value="RNI-like"/>
    <property type="match status" value="2"/>
</dbReference>
<keyword evidence="2" id="KW-1185">Reference proteome</keyword>
<protein>
    <recommendedName>
        <fullName evidence="3">Ran gtpase-activating protein</fullName>
    </recommendedName>
</protein>